<accession>A0A267GTD7</accession>
<dbReference type="Proteomes" id="UP000215902">
    <property type="component" value="Unassembled WGS sequence"/>
</dbReference>
<evidence type="ECO:0000313" key="2">
    <source>
        <dbReference type="Proteomes" id="UP000215902"/>
    </source>
</evidence>
<gene>
    <name evidence="1" type="ORF">BOX15_Mlig033073g1</name>
</gene>
<keyword evidence="2" id="KW-1185">Reference proteome</keyword>
<dbReference type="AlphaFoldDB" id="A0A267GTD7"/>
<organism evidence="1 2">
    <name type="scientific">Macrostomum lignano</name>
    <dbReference type="NCBI Taxonomy" id="282301"/>
    <lineage>
        <taxon>Eukaryota</taxon>
        <taxon>Metazoa</taxon>
        <taxon>Spiralia</taxon>
        <taxon>Lophotrochozoa</taxon>
        <taxon>Platyhelminthes</taxon>
        <taxon>Rhabditophora</taxon>
        <taxon>Macrostomorpha</taxon>
        <taxon>Macrostomida</taxon>
        <taxon>Macrostomidae</taxon>
        <taxon>Macrostomum</taxon>
    </lineage>
</organism>
<dbReference type="EMBL" id="NIVC01000180">
    <property type="protein sequence ID" value="PAA88627.1"/>
    <property type="molecule type" value="Genomic_DNA"/>
</dbReference>
<proteinExistence type="predicted"/>
<reference evidence="1 2" key="1">
    <citation type="submission" date="2017-06" db="EMBL/GenBank/DDBJ databases">
        <title>A platform for efficient transgenesis in Macrostomum lignano, a flatworm model organism for stem cell research.</title>
        <authorList>
            <person name="Berezikov E."/>
        </authorList>
    </citation>
    <scope>NUCLEOTIDE SEQUENCE [LARGE SCALE GENOMIC DNA]</scope>
    <source>
        <strain evidence="1">DV1</strain>
        <tissue evidence="1">Whole organism</tissue>
    </source>
</reference>
<evidence type="ECO:0000313" key="1">
    <source>
        <dbReference type="EMBL" id="PAA88627.1"/>
    </source>
</evidence>
<comment type="caution">
    <text evidence="1">The sequence shown here is derived from an EMBL/GenBank/DDBJ whole genome shotgun (WGS) entry which is preliminary data.</text>
</comment>
<sequence>MHAIGKLQKPKVYRLQVDGFGASSGEYTYSSIRPYFPANHPNTMWIINRVRADDPTPLVNILKARKRMNIFFKYMYFQILDRPSLYNPKAPMDKPMFSEKAYLFLNIFAVALYFKCESIAQVLAPIRVGKLDNQFSYEALSEVSIPQYASYVHDHSFGDLMTFSIPVVMMRREAYFAIPLLFKFGSWAPRNQFTISYYRRHYNCTKKFNDWLEYAWQLLTERPYTKISMMVYMLNKSAHQNFYLGDKVFFQPINCRYYNAPWVSPSQDERAMIVFRSYPRRLLCKLFLCKDPLRILPQVVPFVRMFQSNRYFVAQTTRAMNPEFRAVIHSSLEERFLNISPICNSNELNSSDYVEQNSHKTSIYDYDNIIALLLYFLVKATDRNVQSLQHSIVQLVMDILVDTNLVYIFSKEPAVNLSYYMSMLIDGPFIQPIDLQVMLRSIPNYLVGVHDMDKCFPPYLHTSGSKYDRQQQFAQNLFKTKLPGLWESGAVEQAIQLMLKYRIDIDDTVGVTTLEYCDWKNEYLTARLKLSLQTMNQEQQTIPAERVDQRMTADDEGGHHGVALGWRAYPPFFFRDAKEFMVKRQRDASVKKKKLRRNYIDLWTMDELEVKRPGQANRRQSVYTHSK</sequence>
<protein>
    <submittedName>
        <fullName evidence="1">Uncharacterized protein</fullName>
    </submittedName>
</protein>
<name>A0A267GTD7_9PLAT</name>